<evidence type="ECO:0000256" key="11">
    <source>
        <dbReference type="ARBA" id="ARBA00034003"/>
    </source>
</evidence>
<evidence type="ECO:0000256" key="13">
    <source>
        <dbReference type="RuleBase" id="RU004196"/>
    </source>
</evidence>
<dbReference type="InterPro" id="IPR050191">
    <property type="entry name" value="ATP-dep_DNA_ligase"/>
</dbReference>
<dbReference type="PROSITE" id="PS50160">
    <property type="entry name" value="DNA_LIGASE_A3"/>
    <property type="match status" value="1"/>
</dbReference>
<keyword evidence="7 12" id="KW-0067">ATP-binding</keyword>
<evidence type="ECO:0000256" key="1">
    <source>
        <dbReference type="ARBA" id="ARBA00007572"/>
    </source>
</evidence>
<evidence type="ECO:0000256" key="2">
    <source>
        <dbReference type="ARBA" id="ARBA00022598"/>
    </source>
</evidence>
<dbReference type="Gene3D" id="1.10.3260.10">
    <property type="entry name" value="DNA ligase, ATP-dependent, N-terminal domain"/>
    <property type="match status" value="1"/>
</dbReference>
<dbReference type="Pfam" id="PF04675">
    <property type="entry name" value="DNA_ligase_A_N"/>
    <property type="match status" value="1"/>
</dbReference>
<dbReference type="CDD" id="cd07969">
    <property type="entry name" value="OBF_DNA_ligase_I"/>
    <property type="match status" value="1"/>
</dbReference>
<keyword evidence="5 12" id="KW-0547">Nucleotide-binding</keyword>
<dbReference type="Pfam" id="PF01068">
    <property type="entry name" value="DNA_ligase_A_M"/>
    <property type="match status" value="1"/>
</dbReference>
<dbReference type="InterPro" id="IPR000977">
    <property type="entry name" value="DNA_ligase_ATP-dep"/>
</dbReference>
<keyword evidence="10" id="KW-0131">Cell cycle</keyword>
<dbReference type="PANTHER" id="PTHR45674">
    <property type="entry name" value="DNA LIGASE 1/3 FAMILY MEMBER"/>
    <property type="match status" value="1"/>
</dbReference>
<dbReference type="SUPFAM" id="SSF50249">
    <property type="entry name" value="Nucleic acid-binding proteins"/>
    <property type="match status" value="1"/>
</dbReference>
<evidence type="ECO:0000256" key="6">
    <source>
        <dbReference type="ARBA" id="ARBA00022763"/>
    </source>
</evidence>
<evidence type="ECO:0000256" key="14">
    <source>
        <dbReference type="SAM" id="MobiDB-lite"/>
    </source>
</evidence>
<dbReference type="InterPro" id="IPR012308">
    <property type="entry name" value="DNA_ligase_ATP-dep_N"/>
</dbReference>
<feature type="region of interest" description="Disordered" evidence="14">
    <location>
        <begin position="23"/>
        <end position="182"/>
    </location>
</feature>
<dbReference type="Pfam" id="PF04679">
    <property type="entry name" value="DNA_ligase_A_C"/>
    <property type="match status" value="1"/>
</dbReference>
<evidence type="ECO:0000259" key="15">
    <source>
        <dbReference type="PROSITE" id="PS50160"/>
    </source>
</evidence>
<dbReference type="InterPro" id="IPR012310">
    <property type="entry name" value="DNA_ligase_ATP-dep_cent"/>
</dbReference>
<gene>
    <name evidence="16" type="ORF">BZA70DRAFT_299399</name>
</gene>
<feature type="compositionally biased region" description="Polar residues" evidence="14">
    <location>
        <begin position="31"/>
        <end position="45"/>
    </location>
</feature>
<feature type="compositionally biased region" description="Basic residues" evidence="14">
    <location>
        <begin position="154"/>
        <end position="163"/>
    </location>
</feature>
<dbReference type="EC" id="6.5.1.1" evidence="12"/>
<keyword evidence="9 12" id="KW-0234">DNA repair</keyword>
<evidence type="ECO:0000256" key="8">
    <source>
        <dbReference type="ARBA" id="ARBA00023172"/>
    </source>
</evidence>
<dbReference type="InterPro" id="IPR036599">
    <property type="entry name" value="DNA_ligase_N_sf"/>
</dbReference>
<accession>A0ABR1F7U9</accession>
<name>A0ABR1F7U9_9ASCO</name>
<evidence type="ECO:0000256" key="7">
    <source>
        <dbReference type="ARBA" id="ARBA00022840"/>
    </source>
</evidence>
<evidence type="ECO:0000256" key="4">
    <source>
        <dbReference type="ARBA" id="ARBA00022705"/>
    </source>
</evidence>
<evidence type="ECO:0000256" key="10">
    <source>
        <dbReference type="ARBA" id="ARBA00023306"/>
    </source>
</evidence>
<dbReference type="InterPro" id="IPR016059">
    <property type="entry name" value="DNA_ligase_ATP-dep_CS"/>
</dbReference>
<evidence type="ECO:0000313" key="16">
    <source>
        <dbReference type="EMBL" id="KAK7205198.1"/>
    </source>
</evidence>
<dbReference type="Gene3D" id="2.40.50.140">
    <property type="entry name" value="Nucleic acid-binding proteins"/>
    <property type="match status" value="1"/>
</dbReference>
<feature type="domain" description="ATP-dependent DNA ligase family profile" evidence="15">
    <location>
        <begin position="578"/>
        <end position="715"/>
    </location>
</feature>
<dbReference type="GeneID" id="90040170"/>
<sequence length="848" mass="93940">MNFDLEKTNDECFCGSRFFTRADGSKIPTKRQATLFSTSAKQSQPKKQDTPKEDEIETVAASESTDVPASTDGAEPTSGKIEDGATPDSKNDDDLNRMFSPSPPTSPAAEDTLEMKSEDKVEPEVKLEETGKKRRRSKSASRSPSPAKLPEKKAKAKKSQKKVKKEEDAEVVAKSSTLDSSDDEMALKAEDSYSALSEDEAAEELPLISTIRKTESSWPAGSPVPYSALCATFEKIEGTTKRLEIISYCSAFLLEVLELSPDSLLTIVYLFINKLGPDFEGVEIGLGEAILSKAISECTGRSLAQIKADYRTTGDLGTVARDSRNNQPTMFKPKPLTAEGVFKNLKAIANVSGVQSQAKKVGIINMMLAACQGNEAKYLVRSLEGKLRISLAEKTVLSALAQAAVTFESRKAGDKKPDPAKAVKAEEILRAVYSEIPTYDLIIPAIIKDGIMNLRSSCQLTPCVPLKPMLAKPTKSITEVLDRFSDQKFTCEYKYDGERAQIHFISESNTSRVYSRNSEDMSAKYPDIVSAIPKFLGQGEHRPSSFVLDCEAVAWDREEKRILPFQVLSTRKRKDVQEGSIKVRVCVFAFDLLYLNGKSLLQTPLHERRELLHSHFREVEGEFAYARYEDGSSVDQIQEFLDQSVKDSCEGLMVKMLEGDESGYEPSKRSRNWLKLKKDYLTGVGDSLDLVVIGAFYGKGKRTNWYGAYLLACYNPDTQEYETICRIGTGFSEEVLESLYQTLSKTVIDQPRSYYSYAQSNATAPDVWFEPTMVWEVLAADLSLSPVYKAAISVLGRGKGVSLRFPRFIRIRDDKAVDDATTSEQVSEFYLAQASASGGNQGGFNEEY</sequence>
<comment type="catalytic activity">
    <reaction evidence="11 12">
        <text>ATP + (deoxyribonucleotide)n-3'-hydroxyl + 5'-phospho-(deoxyribonucleotide)m = (deoxyribonucleotide)n+m + AMP + diphosphate.</text>
        <dbReference type="EC" id="6.5.1.1"/>
    </reaction>
</comment>
<evidence type="ECO:0000256" key="3">
    <source>
        <dbReference type="ARBA" id="ARBA00022618"/>
    </source>
</evidence>
<keyword evidence="6 12" id="KW-0227">DNA damage</keyword>
<dbReference type="PANTHER" id="PTHR45674:SF4">
    <property type="entry name" value="DNA LIGASE 1"/>
    <property type="match status" value="1"/>
</dbReference>
<protein>
    <recommendedName>
        <fullName evidence="12">DNA ligase</fullName>
        <ecNumber evidence="12">6.5.1.1</ecNumber>
    </recommendedName>
</protein>
<comment type="caution">
    <text evidence="16">The sequence shown here is derived from an EMBL/GenBank/DDBJ whole genome shotgun (WGS) entry which is preliminary data.</text>
</comment>
<dbReference type="Gene3D" id="3.30.1490.70">
    <property type="match status" value="1"/>
</dbReference>
<evidence type="ECO:0000313" key="17">
    <source>
        <dbReference type="Proteomes" id="UP001498771"/>
    </source>
</evidence>
<proteinExistence type="inferred from homology"/>
<reference evidence="16 17" key="1">
    <citation type="submission" date="2024-03" db="EMBL/GenBank/DDBJ databases">
        <title>Genome-scale model development and genomic sequencing of the oleaginous clade Lipomyces.</title>
        <authorList>
            <consortium name="Lawrence Berkeley National Laboratory"/>
            <person name="Czajka J.J."/>
            <person name="Han Y."/>
            <person name="Kim J."/>
            <person name="Mondo S.J."/>
            <person name="Hofstad B.A."/>
            <person name="Robles A."/>
            <person name="Haridas S."/>
            <person name="Riley R."/>
            <person name="LaButti K."/>
            <person name="Pangilinan J."/>
            <person name="Andreopoulos W."/>
            <person name="Lipzen A."/>
            <person name="Yan J."/>
            <person name="Wang M."/>
            <person name="Ng V."/>
            <person name="Grigoriev I.V."/>
            <person name="Spatafora J.W."/>
            <person name="Magnuson J.K."/>
            <person name="Baker S.E."/>
            <person name="Pomraning K.R."/>
        </authorList>
    </citation>
    <scope>NUCLEOTIDE SEQUENCE [LARGE SCALE GENOMIC DNA]</scope>
    <source>
        <strain evidence="16 17">Phaff 52-87</strain>
    </source>
</reference>
<comment type="similarity">
    <text evidence="1 13">Belongs to the ATP-dependent DNA ligase family.</text>
</comment>
<evidence type="ECO:0000256" key="12">
    <source>
        <dbReference type="RuleBase" id="RU000617"/>
    </source>
</evidence>
<dbReference type="RefSeq" id="XP_064768231.1">
    <property type="nucleotide sequence ID" value="XM_064914658.1"/>
</dbReference>
<evidence type="ECO:0000256" key="9">
    <source>
        <dbReference type="ARBA" id="ARBA00023204"/>
    </source>
</evidence>
<feature type="compositionally biased region" description="Basic and acidic residues" evidence="14">
    <location>
        <begin position="113"/>
        <end position="131"/>
    </location>
</feature>
<organism evidence="16 17">
    <name type="scientific">Myxozyma melibiosi</name>
    <dbReference type="NCBI Taxonomy" id="54550"/>
    <lineage>
        <taxon>Eukaryota</taxon>
        <taxon>Fungi</taxon>
        <taxon>Dikarya</taxon>
        <taxon>Ascomycota</taxon>
        <taxon>Saccharomycotina</taxon>
        <taxon>Lipomycetes</taxon>
        <taxon>Lipomycetales</taxon>
        <taxon>Lipomycetaceae</taxon>
        <taxon>Myxozyma</taxon>
    </lineage>
</organism>
<keyword evidence="4" id="KW-0235">DNA replication</keyword>
<keyword evidence="17" id="KW-1185">Reference proteome</keyword>
<dbReference type="SUPFAM" id="SSF56091">
    <property type="entry name" value="DNA ligase/mRNA capping enzyme, catalytic domain"/>
    <property type="match status" value="1"/>
</dbReference>
<dbReference type="Gene3D" id="3.30.470.30">
    <property type="entry name" value="DNA ligase/mRNA capping enzyme"/>
    <property type="match status" value="1"/>
</dbReference>
<keyword evidence="3" id="KW-0132">Cell division</keyword>
<keyword evidence="8 12" id="KW-0233">DNA recombination</keyword>
<keyword evidence="2 12" id="KW-0436">Ligase</keyword>
<dbReference type="PROSITE" id="PS00697">
    <property type="entry name" value="DNA_LIGASE_A1"/>
    <property type="match status" value="1"/>
</dbReference>
<dbReference type="InterPro" id="IPR012309">
    <property type="entry name" value="DNA_ligase_ATP-dep_C"/>
</dbReference>
<dbReference type="CDD" id="cd07900">
    <property type="entry name" value="Adenylation_DNA_ligase_I_Euk"/>
    <property type="match status" value="1"/>
</dbReference>
<dbReference type="PROSITE" id="PS00333">
    <property type="entry name" value="DNA_LIGASE_A2"/>
    <property type="match status" value="1"/>
</dbReference>
<dbReference type="EMBL" id="JBBJBU010000006">
    <property type="protein sequence ID" value="KAK7205198.1"/>
    <property type="molecule type" value="Genomic_DNA"/>
</dbReference>
<dbReference type="InterPro" id="IPR012340">
    <property type="entry name" value="NA-bd_OB-fold"/>
</dbReference>
<evidence type="ECO:0000256" key="5">
    <source>
        <dbReference type="ARBA" id="ARBA00022741"/>
    </source>
</evidence>
<dbReference type="Proteomes" id="UP001498771">
    <property type="component" value="Unassembled WGS sequence"/>
</dbReference>
<dbReference type="SUPFAM" id="SSF117018">
    <property type="entry name" value="ATP-dependent DNA ligase DNA-binding domain"/>
    <property type="match status" value="1"/>
</dbReference>
<dbReference type="NCBIfam" id="TIGR00574">
    <property type="entry name" value="dnl1"/>
    <property type="match status" value="1"/>
</dbReference>